<evidence type="ECO:0000256" key="6">
    <source>
        <dbReference type="ARBA" id="ARBA00022763"/>
    </source>
</evidence>
<dbReference type="NCBIfam" id="TIGR00594">
    <property type="entry name" value="polc"/>
    <property type="match status" value="1"/>
</dbReference>
<evidence type="ECO:0000256" key="3">
    <source>
        <dbReference type="ARBA" id="ARBA00022679"/>
    </source>
</evidence>
<dbReference type="Gene3D" id="1.10.150.870">
    <property type="match status" value="1"/>
</dbReference>
<dbReference type="InterPro" id="IPR011708">
    <property type="entry name" value="DNA_pol3_alpha_NTPase_dom"/>
</dbReference>
<gene>
    <name evidence="12" type="primary">dnaE</name>
    <name evidence="12" type="ORF">GWO12_13490</name>
</gene>
<keyword evidence="5" id="KW-0235">DNA replication</keyword>
<dbReference type="InterPro" id="IPR023073">
    <property type="entry name" value="DnaE2"/>
</dbReference>
<dbReference type="InterPro" id="IPR029460">
    <property type="entry name" value="DNAPol_HHH"/>
</dbReference>
<dbReference type="PANTHER" id="PTHR32294">
    <property type="entry name" value="DNA POLYMERASE III SUBUNIT ALPHA"/>
    <property type="match status" value="1"/>
</dbReference>
<protein>
    <recommendedName>
        <fullName evidence="1">DNA-directed DNA polymerase</fullName>
        <ecNumber evidence="1">2.7.7.7</ecNumber>
    </recommendedName>
</protein>
<dbReference type="GO" id="GO:0008408">
    <property type="term" value="F:3'-5' exonuclease activity"/>
    <property type="evidence" value="ECO:0007669"/>
    <property type="project" value="InterPro"/>
</dbReference>
<sequence length="1122" mass="123536">MSCSSYAELHCHSAFSFLDGAATPEALVRRAVELGIRALALTDHDDLGGIVRFSQAARDLGVGVEAIVGAELTLEPAEAGAPPSHLTVLARTAEGYANLSELVTRSRMLRPRGRPRTSWVELAERGGGLLALTGCPQGELARRVRAGDGKGARELLEFLRGAFGGYLAVEVWDHALPEERELADRLLELADRRGLRAVATNDVHYAWPSGRIVHDVLTCLRHQVTLDEAGTRLRPNGEWYLKPPSAVWRRWRRRPDVVENTLALAAECPFRLAELSPEMPGFRVPAEMTRQEFLERLVWRGAKERYAGISGQRRKGDPIRVDDPVGRVGGPSLHVAPDGRGSETGKGAPNVRSWPPNRALPLAVESSAPGPTANGGPGLTQRVRRQIRHELEVIARLDLAGYFLTVWDVVRFARRHGILLQGRGSAANSCVCYCLGITAVDPIKFELLFERFLSEERGGAPDIDIDIEHERREEVLQYVYRKYGRDRAAMVCETISYRGRSAVRDAARALGFSTDVADRLAGVSDRHEAAEAAAALENGGLVACGLDPADRRVRALVHVVRGLDRLPRHRSIHVGGFVLTAGPLARSAPIEPASMPDRTVIQWDKDDLEFAGLIKIDLLGLGMLTCLAKTIRYVRETRGIAIDLAQLPASDPEVYAMIQAADTVGLFQIESRAQMNSLPRLKPRNFYDLVVQVALIRPGPIQGDMVHPYVRRRRGEEPVTYLHPDLEPILHRTLGVPLFQEQGMKVAVALAGFTPGQADALRRAMGFKRSKEAMALIEPALRDGMTKRGIGPDVQEQVVKQLTAFANYGFPESHSASFALLVYASAYLKRYYAPEFFCGLLNSQPMGFYAPGTLIHDARRHGVEVRPVDLALSSWDCTLETAAPVRPPALRVGLRYVHGMGSKAEERLRSAWEAGGAFTSVEDVVSRSGLGVPALKTLAEAGAFDTLWEGRGRRSALWEVLARCAQQPLAPVEPRERPRLREMERIELVAADYTTTGLCTHGHPMEHLRAPLQRRGVLSAEELARARSGSRVQVAGVVICRQRPGTAKGVCFITLEDETGFSNFIVYANLFQRYRRTIVRSPVLLIEGIVQNEQEVVNVQARHIEAVVPRAGADAIESHDFH</sequence>
<dbReference type="GO" id="GO:0006260">
    <property type="term" value="P:DNA replication"/>
    <property type="evidence" value="ECO:0007669"/>
    <property type="project" value="UniProtKB-KW"/>
</dbReference>
<dbReference type="InterPro" id="IPR004805">
    <property type="entry name" value="DnaE2/DnaE/PolC"/>
</dbReference>
<evidence type="ECO:0000313" key="13">
    <source>
        <dbReference type="Proteomes" id="UP000702544"/>
    </source>
</evidence>
<proteinExistence type="inferred from homology"/>
<evidence type="ECO:0000256" key="2">
    <source>
        <dbReference type="ARBA" id="ARBA00022490"/>
    </source>
</evidence>
<keyword evidence="7" id="KW-0239">DNA-directed DNA polymerase</keyword>
<dbReference type="SMART" id="SM00481">
    <property type="entry name" value="POLIIIAc"/>
    <property type="match status" value="1"/>
</dbReference>
<dbReference type="GO" id="GO:0003887">
    <property type="term" value="F:DNA-directed DNA polymerase activity"/>
    <property type="evidence" value="ECO:0007669"/>
    <property type="project" value="UniProtKB-KW"/>
</dbReference>
<keyword evidence="2" id="KW-0963">Cytoplasm</keyword>
<dbReference type="InterPro" id="IPR016195">
    <property type="entry name" value="Pol/histidinol_Pase-like"/>
</dbReference>
<organism evidence="12 13">
    <name type="scientific">Candidatus Kutchimonas denitrificans</name>
    <dbReference type="NCBI Taxonomy" id="3056748"/>
    <lineage>
        <taxon>Bacteria</taxon>
        <taxon>Pseudomonadati</taxon>
        <taxon>Gemmatimonadota</taxon>
        <taxon>Gemmatimonadia</taxon>
        <taxon>Candidatus Palauibacterales</taxon>
        <taxon>Candidatus Palauibacteraceae</taxon>
        <taxon>Candidatus Kutchimonas</taxon>
    </lineage>
</organism>
<dbReference type="PANTHER" id="PTHR32294:SF4">
    <property type="entry name" value="ERROR-PRONE DNA POLYMERASE"/>
    <property type="match status" value="1"/>
</dbReference>
<dbReference type="SUPFAM" id="SSF89550">
    <property type="entry name" value="PHP domain-like"/>
    <property type="match status" value="1"/>
</dbReference>
<keyword evidence="8" id="KW-0234">DNA repair</keyword>
<evidence type="ECO:0000256" key="9">
    <source>
        <dbReference type="ARBA" id="ARBA00049244"/>
    </source>
</evidence>
<dbReference type="Pfam" id="PF17657">
    <property type="entry name" value="DNA_pol3_finger"/>
    <property type="match status" value="1"/>
</dbReference>
<dbReference type="InterPro" id="IPR004013">
    <property type="entry name" value="PHP_dom"/>
</dbReference>
<dbReference type="Proteomes" id="UP000702544">
    <property type="component" value="Unassembled WGS sequence"/>
</dbReference>
<feature type="region of interest" description="Disordered" evidence="10">
    <location>
        <begin position="310"/>
        <end position="353"/>
    </location>
</feature>
<dbReference type="AlphaFoldDB" id="A0AAE4Z9F9"/>
<evidence type="ECO:0000256" key="10">
    <source>
        <dbReference type="SAM" id="MobiDB-lite"/>
    </source>
</evidence>
<accession>A0AAE4Z9F9</accession>
<dbReference type="Pfam" id="PF02811">
    <property type="entry name" value="PHP"/>
    <property type="match status" value="1"/>
</dbReference>
<evidence type="ECO:0000256" key="5">
    <source>
        <dbReference type="ARBA" id="ARBA00022705"/>
    </source>
</evidence>
<evidence type="ECO:0000313" key="12">
    <source>
        <dbReference type="EMBL" id="NIR76103.1"/>
    </source>
</evidence>
<dbReference type="Pfam" id="PF07733">
    <property type="entry name" value="DNA_pol3_alpha"/>
    <property type="match status" value="1"/>
</dbReference>
<keyword evidence="6" id="KW-0227">DNA damage</keyword>
<dbReference type="CDD" id="cd04485">
    <property type="entry name" value="DnaE_OBF"/>
    <property type="match status" value="1"/>
</dbReference>
<evidence type="ECO:0000256" key="8">
    <source>
        <dbReference type="ARBA" id="ARBA00023204"/>
    </source>
</evidence>
<evidence type="ECO:0000256" key="7">
    <source>
        <dbReference type="ARBA" id="ARBA00022932"/>
    </source>
</evidence>
<dbReference type="InterPro" id="IPR040982">
    <property type="entry name" value="DNA_pol3_finger"/>
</dbReference>
<keyword evidence="4 12" id="KW-0548">Nucleotidyltransferase</keyword>
<reference evidence="12 13" key="1">
    <citation type="submission" date="2020-01" db="EMBL/GenBank/DDBJ databases">
        <title>Genomes assembled from Gulf of Kutch pelagic sediment metagenomes.</title>
        <authorList>
            <person name="Chandrashekar M."/>
            <person name="Mahajan M.S."/>
            <person name="Dave K.J."/>
            <person name="Vatsa P."/>
            <person name="Nathani N.M."/>
        </authorList>
    </citation>
    <scope>NUCLEOTIDE SEQUENCE [LARGE SCALE GENOMIC DNA]</scope>
    <source>
        <strain evidence="12">KS3-K002</strain>
    </source>
</reference>
<evidence type="ECO:0000259" key="11">
    <source>
        <dbReference type="SMART" id="SM00481"/>
    </source>
</evidence>
<comment type="catalytic activity">
    <reaction evidence="9">
        <text>DNA(n) + a 2'-deoxyribonucleoside 5'-triphosphate = DNA(n+1) + diphosphate</text>
        <dbReference type="Rhea" id="RHEA:22508"/>
        <dbReference type="Rhea" id="RHEA-COMP:17339"/>
        <dbReference type="Rhea" id="RHEA-COMP:17340"/>
        <dbReference type="ChEBI" id="CHEBI:33019"/>
        <dbReference type="ChEBI" id="CHEBI:61560"/>
        <dbReference type="ChEBI" id="CHEBI:173112"/>
        <dbReference type="EC" id="2.7.7.7"/>
    </reaction>
</comment>
<dbReference type="EMBL" id="JAACAK010000113">
    <property type="protein sequence ID" value="NIR76103.1"/>
    <property type="molecule type" value="Genomic_DNA"/>
</dbReference>
<dbReference type="InterPro" id="IPR003141">
    <property type="entry name" value="Pol/His_phosphatase_N"/>
</dbReference>
<dbReference type="GO" id="GO:0006281">
    <property type="term" value="P:DNA repair"/>
    <property type="evidence" value="ECO:0007669"/>
    <property type="project" value="UniProtKB-KW"/>
</dbReference>
<keyword evidence="3 12" id="KW-0808">Transferase</keyword>
<evidence type="ECO:0000256" key="1">
    <source>
        <dbReference type="ARBA" id="ARBA00012417"/>
    </source>
</evidence>
<dbReference type="NCBIfam" id="NF004225">
    <property type="entry name" value="PRK05672.1"/>
    <property type="match status" value="1"/>
</dbReference>
<dbReference type="HAMAP" id="MF_01902">
    <property type="entry name" value="DNApol_error_prone"/>
    <property type="match status" value="1"/>
</dbReference>
<comment type="caution">
    <text evidence="12">The sequence shown here is derived from an EMBL/GenBank/DDBJ whole genome shotgun (WGS) entry which is preliminary data.</text>
</comment>
<dbReference type="Pfam" id="PF14579">
    <property type="entry name" value="HHH_6"/>
    <property type="match status" value="1"/>
</dbReference>
<feature type="compositionally biased region" description="Basic and acidic residues" evidence="10">
    <location>
        <begin position="314"/>
        <end position="325"/>
    </location>
</feature>
<evidence type="ECO:0000256" key="4">
    <source>
        <dbReference type="ARBA" id="ARBA00022695"/>
    </source>
</evidence>
<name>A0AAE4Z9F9_9BACT</name>
<dbReference type="EC" id="2.7.7.7" evidence="1"/>
<dbReference type="Gene3D" id="3.20.20.140">
    <property type="entry name" value="Metal-dependent hydrolases"/>
    <property type="match status" value="1"/>
</dbReference>
<feature type="domain" description="Polymerase/histidinol phosphatase N-terminal" evidence="11">
    <location>
        <begin position="7"/>
        <end position="76"/>
    </location>
</feature>